<accession>A0A1I5VIK7</accession>
<name>A0A1I5VIK7_9BACT</name>
<reference evidence="1 2" key="1">
    <citation type="submission" date="2016-10" db="EMBL/GenBank/DDBJ databases">
        <authorList>
            <person name="de Groot N.N."/>
        </authorList>
    </citation>
    <scope>NUCLEOTIDE SEQUENCE [LARGE SCALE GENOMIC DNA]</scope>
    <source>
        <strain evidence="1 2">DSM 28286</strain>
    </source>
</reference>
<evidence type="ECO:0000313" key="1">
    <source>
        <dbReference type="EMBL" id="SFQ07251.1"/>
    </source>
</evidence>
<evidence type="ECO:0000313" key="2">
    <source>
        <dbReference type="Proteomes" id="UP000199031"/>
    </source>
</evidence>
<sequence length="51" mass="5541">MSGADTGSVLGCRPALKQVVLPGVKQMKTIYTYYKIFNILLTSDSYLNAGL</sequence>
<protein>
    <submittedName>
        <fullName evidence="1">Uncharacterized protein</fullName>
    </submittedName>
</protein>
<gene>
    <name evidence="1" type="ORF">SAMN05444277_1056</name>
</gene>
<proteinExistence type="predicted"/>
<keyword evidence="2" id="KW-1185">Reference proteome</keyword>
<dbReference type="Proteomes" id="UP000199031">
    <property type="component" value="Unassembled WGS sequence"/>
</dbReference>
<dbReference type="EMBL" id="FOXQ01000005">
    <property type="protein sequence ID" value="SFQ07251.1"/>
    <property type="molecule type" value="Genomic_DNA"/>
</dbReference>
<organism evidence="1 2">
    <name type="scientific">Parafilimonas terrae</name>
    <dbReference type="NCBI Taxonomy" id="1465490"/>
    <lineage>
        <taxon>Bacteria</taxon>
        <taxon>Pseudomonadati</taxon>
        <taxon>Bacteroidota</taxon>
        <taxon>Chitinophagia</taxon>
        <taxon>Chitinophagales</taxon>
        <taxon>Chitinophagaceae</taxon>
        <taxon>Parafilimonas</taxon>
    </lineage>
</organism>
<dbReference type="AlphaFoldDB" id="A0A1I5VIK7"/>